<feature type="compositionally biased region" description="Low complexity" evidence="2">
    <location>
        <begin position="239"/>
        <end position="250"/>
    </location>
</feature>
<feature type="compositionally biased region" description="Polar residues" evidence="2">
    <location>
        <begin position="1521"/>
        <end position="1531"/>
    </location>
</feature>
<feature type="compositionally biased region" description="Low complexity" evidence="2">
    <location>
        <begin position="1573"/>
        <end position="1584"/>
    </location>
</feature>
<gene>
    <name evidence="5" type="ORF">FPE_LOCUS18073</name>
</gene>
<feature type="compositionally biased region" description="Polar residues" evidence="2">
    <location>
        <begin position="1427"/>
        <end position="1439"/>
    </location>
</feature>
<keyword evidence="6" id="KW-1185">Reference proteome</keyword>
<feature type="region of interest" description="Disordered" evidence="2">
    <location>
        <begin position="234"/>
        <end position="253"/>
    </location>
</feature>
<accession>A0AAD1ZK93</accession>
<feature type="region of interest" description="Disordered" evidence="2">
    <location>
        <begin position="1119"/>
        <end position="1145"/>
    </location>
</feature>
<sequence length="2036" mass="221942">MHGCSSVFIILVNADVDSMGLVGIGSKTSPLRAEIEKFQSELRQEYNVRDERRRELEYLEKGGNPLDFKLGNVASVSVQSTSLRNQHPDLCVASEPKGSFALTASPHGDCVESSGRPGAPPREPNSADNIMLFDGKNEFSEGDQNSSQPSRSDIAPSEKSSYIGGSQNVKEFGESDAFGLPRKAYKRRYRSRPSNDRIKSSSTDVVLTRGGHGSSLPPLRGPRDVKELVSDAENYNHQNTPSSNSKPTSPMDNILHMAVPSVSQRDMQLDHVRVVKSTTDSIKDGSPNAASDTNTTKIPLDNQHNQKSVSEAEKSPDQMASDGPEPLQSREEVTSAVIECQPSVIPVKVESQSCSCHMNGLGTEKGNQIKNDAQNNSTERGTKGLDSESSCTQTILSIDGNNGGEMCTNMRNVDSNGGINNQASVIDGIPNAEGDELFREKRENKANDNSTSVIVGSNSTHQSLQENGILLKGQEELNGNAPALQNEVKGQVIIEGMEAGCHTGSESERKCVILSHDNPEPASINHEDSINSSISKLPKASMAMVSTVVTSGAQNSSVSNLKLASKVPEDSILEEARIIEAKRKRILELSTATSPLEIRRKSHWDYVLEEMAWLANDFAQERLWKINAAAQICHRVAFTSQSRKRVKASHMKEKKVAYTLAKAVMEFWHSVEEKSQELELQSPKEGVLAVEAYALKFLKYNNSDSLPCHAEAPITPDRISDSGILGMSWEDHLTEENLFYTVQPQATEFYRKSIESLVAQYEKTGSTVQDEADTSACDDVADNAYEEDEGETSTHDMSVAFNGSKSSRFAEKNPKHLTNPYGARSYKTGHQFLPVQCIESKFATQQSALLAKRPGSTLNASIPTKRTRTASRKVIGPFSAGTSGGIQISNKTDASSGDTDSYQDDQSTSRGGSLVPNGLEVESVGEFGKQLPFESVQPSTKPKKKKKEKHLNATYEQRWQVDSNFQSEQFQWDHLKKRSESHQLESYGSSGLSGQHIIKKKKIMRQSQDNSFETITPIGGSVPSPAASQISNMPQPNKFVRMLGGQDRGKKPKFLKMPAGQLGSGSIWSLFEDQALVVLVHDLGPNWELVSDAINSTLQLKCIFRKPKECKERHNILMDRTSGDGEDSIEYSGSSQPYSSTLPGIPKGSARQLFQRLQAPMEEDTIKSHFEKIIMIGAKQNYRKPQYQKRKQAHDSHAIALSQVCPTNLNGGPILTPLDLSDAKTSSPEIHSLGYQVPHSSGLAISNQATVAPMLPTSGSGSAVQGSSNMMPGNNISMPPDPPNSAVRDGRYGVPRSTSLSIDEQQRMQQYNQIISGRNIQQPSMSASGAFPGTDRSVRMLTGSSGMGVVSGVNRSLPIVRPGFQVLSPTSMVNSGSMVSTGAVSVTIQSEVGSGQGNSMFRPRDNLPMMRPGLSEDSQRQMMVSDLQMQASPGSSQGVSPFGGKNSPFPNQTASRPVSSIHQQQSHPVSPQQPQVGGSHHSHLQGAANHPPNPQQQAYAMRLAKERQIQHRFLQQQQQQFTASNSSMQHVPQQPQLPISSPLQNSSQVQSQTSSPLVSHSPLTSASVNTMLQQQQKHQMHSSQTVSSVNRTGKQRQRQQQQVLHGNMPHPQQRQQSQSQQQAKLLKGVGRGNLMHQNIPVDPSLLDGISMNTGNQFSETGEPSTHLIQGQAYPGPPLNAVQPARQYMPSQSSNQSLPQQKTYSGQVTSSLKNPPQMPSHSDNSNEGLVLPVAPASTSSAGHQSVPTVSMAASNHQQAPPHKKLVNQNPESLQRGFHQNRKPNSDPPNKQQARDCRTEQLATSSSAEMGPMTTLPLVCNNATNVAQVISPPSAHRNGSELLFDSGTSNSPTNLGSLVPPPVGANESVPQNIQGPGQRLSSMSLPKIERDVSAQWQQQPSQLQPPPSPAAQPQQQQPQLLQAGNGHHTFETTIYSLKLMVLSGHGKMTSWSNEVLCNSAKTTLGSRKMMVPNLTSKVLKEKAVKTVFQWKPSNVMNHTKQKLGVYCKYSHTTLNMTLNNCQTTLKHEGKLNNYQKRR</sequence>
<feature type="compositionally biased region" description="Polar residues" evidence="2">
    <location>
        <begin position="1390"/>
        <end position="1399"/>
    </location>
</feature>
<dbReference type="PROSITE" id="PS50090">
    <property type="entry name" value="MYB_LIKE"/>
    <property type="match status" value="1"/>
</dbReference>
<keyword evidence="1" id="KW-0156">Chromatin regulator</keyword>
<dbReference type="Pfam" id="PF07529">
    <property type="entry name" value="HSA"/>
    <property type="match status" value="1"/>
</dbReference>
<feature type="compositionally biased region" description="Polar residues" evidence="2">
    <location>
        <begin position="1556"/>
        <end position="1572"/>
    </location>
</feature>
<evidence type="ECO:0000256" key="2">
    <source>
        <dbReference type="SAM" id="MobiDB-lite"/>
    </source>
</evidence>
<dbReference type="PROSITE" id="PS00141">
    <property type="entry name" value="ASP_PROTEASE"/>
    <property type="match status" value="1"/>
</dbReference>
<feature type="compositionally biased region" description="Polar residues" evidence="2">
    <location>
        <begin position="365"/>
        <end position="379"/>
    </location>
</feature>
<proteinExistence type="predicted"/>
<feature type="region of interest" description="Disordered" evidence="2">
    <location>
        <begin position="1512"/>
        <end position="1624"/>
    </location>
</feature>
<feature type="compositionally biased region" description="Polar residues" evidence="2">
    <location>
        <begin position="1701"/>
        <end position="1726"/>
    </location>
</feature>
<feature type="compositionally biased region" description="Low complexity" evidence="2">
    <location>
        <begin position="1532"/>
        <end position="1555"/>
    </location>
</feature>
<dbReference type="GO" id="GO:0006508">
    <property type="term" value="P:proteolysis"/>
    <property type="evidence" value="ECO:0007669"/>
    <property type="project" value="InterPro"/>
</dbReference>
<feature type="region of interest" description="Disordered" evidence="2">
    <location>
        <begin position="275"/>
        <end position="334"/>
    </location>
</feature>
<dbReference type="GO" id="GO:0035267">
    <property type="term" value="C:NuA4 histone acetyltransferase complex"/>
    <property type="evidence" value="ECO:0007669"/>
    <property type="project" value="InterPro"/>
</dbReference>
<dbReference type="GO" id="GO:0006325">
    <property type="term" value="P:chromatin organization"/>
    <property type="evidence" value="ECO:0007669"/>
    <property type="project" value="UniProtKB-KW"/>
</dbReference>
<feature type="domain" description="Myb-like" evidence="3">
    <location>
        <begin position="1068"/>
        <end position="1118"/>
    </location>
</feature>
<feature type="region of interest" description="Disordered" evidence="2">
    <location>
        <begin position="930"/>
        <end position="951"/>
    </location>
</feature>
<feature type="compositionally biased region" description="Low complexity" evidence="2">
    <location>
        <begin position="1612"/>
        <end position="1622"/>
    </location>
</feature>
<dbReference type="Proteomes" id="UP000834106">
    <property type="component" value="Chromosome 11"/>
</dbReference>
<feature type="region of interest" description="Disordered" evidence="2">
    <location>
        <begin position="1829"/>
        <end position="1917"/>
    </location>
</feature>
<dbReference type="InterPro" id="IPR001005">
    <property type="entry name" value="SANT/Myb"/>
</dbReference>
<feature type="region of interest" description="Disordered" evidence="2">
    <location>
        <begin position="857"/>
        <end position="918"/>
    </location>
</feature>
<evidence type="ECO:0000259" key="4">
    <source>
        <dbReference type="PROSITE" id="PS51204"/>
    </source>
</evidence>
<feature type="compositionally biased region" description="Low complexity" evidence="2">
    <location>
        <begin position="1457"/>
        <end position="1476"/>
    </location>
</feature>
<feature type="compositionally biased region" description="Polar residues" evidence="2">
    <location>
        <begin position="1650"/>
        <end position="1668"/>
    </location>
</feature>
<organism evidence="5 6">
    <name type="scientific">Fraxinus pennsylvanica</name>
    <dbReference type="NCBI Taxonomy" id="56036"/>
    <lineage>
        <taxon>Eukaryota</taxon>
        <taxon>Viridiplantae</taxon>
        <taxon>Streptophyta</taxon>
        <taxon>Embryophyta</taxon>
        <taxon>Tracheophyta</taxon>
        <taxon>Spermatophyta</taxon>
        <taxon>Magnoliopsida</taxon>
        <taxon>eudicotyledons</taxon>
        <taxon>Gunneridae</taxon>
        <taxon>Pentapetalae</taxon>
        <taxon>asterids</taxon>
        <taxon>lamiids</taxon>
        <taxon>Lamiales</taxon>
        <taxon>Oleaceae</taxon>
        <taxon>Oleeae</taxon>
        <taxon>Fraxinus</taxon>
    </lineage>
</organism>
<feature type="compositionally biased region" description="Low complexity" evidence="2">
    <location>
        <begin position="1689"/>
        <end position="1700"/>
    </location>
</feature>
<feature type="region of interest" description="Disordered" evidence="2">
    <location>
        <begin position="103"/>
        <end position="224"/>
    </location>
</feature>
<feature type="region of interest" description="Disordered" evidence="2">
    <location>
        <begin position="1390"/>
        <end position="1494"/>
    </location>
</feature>
<feature type="region of interest" description="Disordered" evidence="2">
    <location>
        <begin position="359"/>
        <end position="391"/>
    </location>
</feature>
<dbReference type="GO" id="GO:0004190">
    <property type="term" value="F:aspartic-type endopeptidase activity"/>
    <property type="evidence" value="ECO:0007669"/>
    <property type="project" value="InterPro"/>
</dbReference>
<dbReference type="PANTHER" id="PTHR46774">
    <property type="entry name" value="CHROMATIN MODIFICATION-RELATED PROTEIN EAF1 A-RELATED"/>
    <property type="match status" value="1"/>
</dbReference>
<dbReference type="InterPro" id="IPR001969">
    <property type="entry name" value="Aspartic_peptidase_AS"/>
</dbReference>
<evidence type="ECO:0000313" key="6">
    <source>
        <dbReference type="Proteomes" id="UP000834106"/>
    </source>
</evidence>
<protein>
    <submittedName>
        <fullName evidence="5">Uncharacterized protein</fullName>
    </submittedName>
</protein>
<feature type="compositionally biased region" description="Polar residues" evidence="2">
    <location>
        <begin position="1844"/>
        <end position="1854"/>
    </location>
</feature>
<dbReference type="PANTHER" id="PTHR46774:SF3">
    <property type="entry name" value="CHROMATIN MODIFICATION-RELATED PROTEIN EAF1 A-RELATED"/>
    <property type="match status" value="1"/>
</dbReference>
<feature type="domain" description="HSA" evidence="4">
    <location>
        <begin position="591"/>
        <end position="666"/>
    </location>
</feature>
<feature type="compositionally biased region" description="Polar residues" evidence="2">
    <location>
        <begin position="1131"/>
        <end position="1142"/>
    </location>
</feature>
<dbReference type="InterPro" id="IPR044798">
    <property type="entry name" value="EAF1A/B"/>
</dbReference>
<feature type="compositionally biased region" description="Low complexity" evidence="2">
    <location>
        <begin position="895"/>
        <end position="909"/>
    </location>
</feature>
<feature type="compositionally biased region" description="Polar residues" evidence="2">
    <location>
        <begin position="288"/>
        <end position="309"/>
    </location>
</feature>
<evidence type="ECO:0000256" key="1">
    <source>
        <dbReference type="ARBA" id="ARBA00022853"/>
    </source>
</evidence>
<dbReference type="CDD" id="cd00167">
    <property type="entry name" value="SANT"/>
    <property type="match status" value="1"/>
</dbReference>
<feature type="compositionally biased region" description="Polar residues" evidence="2">
    <location>
        <begin position="142"/>
        <end position="151"/>
    </location>
</feature>
<feature type="compositionally biased region" description="Low complexity" evidence="2">
    <location>
        <begin position="1891"/>
        <end position="1900"/>
    </location>
</feature>
<evidence type="ECO:0000313" key="5">
    <source>
        <dbReference type="EMBL" id="CAI9770643.1"/>
    </source>
</evidence>
<dbReference type="EMBL" id="OU503046">
    <property type="protein sequence ID" value="CAI9770643.1"/>
    <property type="molecule type" value="Genomic_DNA"/>
</dbReference>
<evidence type="ECO:0000259" key="3">
    <source>
        <dbReference type="PROSITE" id="PS50090"/>
    </source>
</evidence>
<feature type="compositionally biased region" description="Polar residues" evidence="2">
    <location>
        <begin position="1735"/>
        <end position="1757"/>
    </location>
</feature>
<dbReference type="PROSITE" id="PS51204">
    <property type="entry name" value="HSA"/>
    <property type="match status" value="1"/>
</dbReference>
<reference evidence="5" key="1">
    <citation type="submission" date="2023-05" db="EMBL/GenBank/DDBJ databases">
        <authorList>
            <person name="Huff M."/>
        </authorList>
    </citation>
    <scope>NUCLEOTIDE SEQUENCE</scope>
</reference>
<dbReference type="InterPro" id="IPR014012">
    <property type="entry name" value="HSA_dom"/>
</dbReference>
<feature type="compositionally biased region" description="Polar residues" evidence="2">
    <location>
        <begin position="1866"/>
        <end position="1882"/>
    </location>
</feature>
<dbReference type="SMART" id="SM00573">
    <property type="entry name" value="HSA"/>
    <property type="match status" value="1"/>
</dbReference>
<feature type="compositionally biased region" description="Polar residues" evidence="2">
    <location>
        <begin position="158"/>
        <end position="169"/>
    </location>
</feature>
<name>A0AAD1ZK93_9LAMI</name>
<feature type="compositionally biased region" description="Polar residues" evidence="2">
    <location>
        <begin position="885"/>
        <end position="894"/>
    </location>
</feature>
<feature type="region of interest" description="Disordered" evidence="2">
    <location>
        <begin position="1645"/>
        <end position="1810"/>
    </location>
</feature>
<dbReference type="Pfam" id="PF13921">
    <property type="entry name" value="Myb_DNA-bind_6"/>
    <property type="match status" value="1"/>
</dbReference>